<name>A0A7I8LHY2_SPIIN</name>
<proteinExistence type="predicted"/>
<organism evidence="1 2">
    <name type="scientific">Spirodela intermedia</name>
    <name type="common">Intermediate duckweed</name>
    <dbReference type="NCBI Taxonomy" id="51605"/>
    <lineage>
        <taxon>Eukaryota</taxon>
        <taxon>Viridiplantae</taxon>
        <taxon>Streptophyta</taxon>
        <taxon>Embryophyta</taxon>
        <taxon>Tracheophyta</taxon>
        <taxon>Spermatophyta</taxon>
        <taxon>Magnoliopsida</taxon>
        <taxon>Liliopsida</taxon>
        <taxon>Araceae</taxon>
        <taxon>Lemnoideae</taxon>
        <taxon>Spirodela</taxon>
    </lineage>
</organism>
<gene>
    <name evidence="1" type="ORF">SI8410_16020140</name>
</gene>
<keyword evidence="2" id="KW-1185">Reference proteome</keyword>
<reference evidence="1" key="1">
    <citation type="submission" date="2020-02" db="EMBL/GenBank/DDBJ databases">
        <authorList>
            <person name="Scholz U."/>
            <person name="Mascher M."/>
            <person name="Fiebig A."/>
        </authorList>
    </citation>
    <scope>NUCLEOTIDE SEQUENCE</scope>
</reference>
<accession>A0A7I8LHY2</accession>
<dbReference type="Proteomes" id="UP000663760">
    <property type="component" value="Chromosome 16"/>
</dbReference>
<dbReference type="EMBL" id="LR746279">
    <property type="protein sequence ID" value="CAA7409462.1"/>
    <property type="molecule type" value="Genomic_DNA"/>
</dbReference>
<evidence type="ECO:0000313" key="2">
    <source>
        <dbReference type="Proteomes" id="UP000663760"/>
    </source>
</evidence>
<dbReference type="AlphaFoldDB" id="A0A7I8LHY2"/>
<sequence>MSSRMLRSGIRSEIFDLPVPSRHGKERQKLERHYLQYLATLMRTRKLLSRTEGASAVGRQWRVVRHRMSGEEVGQRLTLDRFWGT</sequence>
<evidence type="ECO:0000313" key="1">
    <source>
        <dbReference type="EMBL" id="CAA7409462.1"/>
    </source>
</evidence>
<protein>
    <submittedName>
        <fullName evidence="1">Uncharacterized protein</fullName>
    </submittedName>
</protein>